<proteinExistence type="inferred from homology"/>
<keyword evidence="3" id="KW-0378">Hydrolase</keyword>
<dbReference type="GO" id="GO:0046872">
    <property type="term" value="F:metal ion binding"/>
    <property type="evidence" value="ECO:0007669"/>
    <property type="project" value="UniProtKB-KW"/>
</dbReference>
<keyword evidence="2" id="KW-0479">Metal-binding</keyword>
<dbReference type="SUPFAM" id="SSF102215">
    <property type="entry name" value="Creatininase"/>
    <property type="match status" value="1"/>
</dbReference>
<dbReference type="GO" id="GO:0016811">
    <property type="term" value="F:hydrolase activity, acting on carbon-nitrogen (but not peptide) bonds, in linear amides"/>
    <property type="evidence" value="ECO:0007669"/>
    <property type="project" value="TreeGrafter"/>
</dbReference>
<comment type="cofactor">
    <cofactor evidence="1">
        <name>Zn(2+)</name>
        <dbReference type="ChEBI" id="CHEBI:29105"/>
    </cofactor>
</comment>
<dbReference type="InterPro" id="IPR003785">
    <property type="entry name" value="Creatininase/forma_Hydrolase"/>
</dbReference>
<dbReference type="PANTHER" id="PTHR35005:SF1">
    <property type="entry name" value="2-AMINO-5-FORMYLAMINO-6-RIBOSYLAMINOPYRIMIDIN-4(3H)-ONE 5'-MONOPHOSPHATE DEFORMYLASE"/>
    <property type="match status" value="1"/>
</dbReference>
<dbReference type="Pfam" id="PF02633">
    <property type="entry name" value="Creatininase"/>
    <property type="match status" value="1"/>
</dbReference>
<keyword evidence="4" id="KW-0862">Zinc</keyword>
<comment type="caution">
    <text evidence="6">The sequence shown here is derived from an EMBL/GenBank/DDBJ whole genome shotgun (WGS) entry which is preliminary data.</text>
</comment>
<dbReference type="RefSeq" id="WP_138471449.1">
    <property type="nucleotide sequence ID" value="NZ_VBTE01000011.1"/>
</dbReference>
<evidence type="ECO:0000256" key="5">
    <source>
        <dbReference type="ARBA" id="ARBA00024029"/>
    </source>
</evidence>
<evidence type="ECO:0000313" key="6">
    <source>
        <dbReference type="EMBL" id="TLQ08034.1"/>
    </source>
</evidence>
<name>A0A5R9C529_9LACT</name>
<evidence type="ECO:0000256" key="4">
    <source>
        <dbReference type="ARBA" id="ARBA00022833"/>
    </source>
</evidence>
<dbReference type="InterPro" id="IPR024087">
    <property type="entry name" value="Creatininase-like_sf"/>
</dbReference>
<dbReference type="Proteomes" id="UP000307201">
    <property type="component" value="Unassembled WGS sequence"/>
</dbReference>
<evidence type="ECO:0000256" key="1">
    <source>
        <dbReference type="ARBA" id="ARBA00001947"/>
    </source>
</evidence>
<organism evidence="6 7">
    <name type="scientific">Marinilactibacillus psychrotolerans</name>
    <dbReference type="NCBI Taxonomy" id="191770"/>
    <lineage>
        <taxon>Bacteria</taxon>
        <taxon>Bacillati</taxon>
        <taxon>Bacillota</taxon>
        <taxon>Bacilli</taxon>
        <taxon>Lactobacillales</taxon>
        <taxon>Carnobacteriaceae</taxon>
        <taxon>Marinilactibacillus</taxon>
    </lineage>
</organism>
<sequence>MKFAEENSFDIKDKIKADVPVVLPIGAVEAHGGHLPLNTDNILAEKYADKLAEKTNGFVLPVLPFGQVWSLRDFPGSLTLSNATLSALVSEIGVSLYQQGFRIFVIFSAHLGNMTALKDAGRNLYDQFPDMKVMYIFYPELQSLAAEVRESSANHHTYVHADEIETSLMLYLSPEDVNMERAIDDPPILPEDSDYTPTPWQKFTSTAVLGEATLATAKKGEFLIERTLEKSVEIVEKAKKEIREK</sequence>
<evidence type="ECO:0000256" key="3">
    <source>
        <dbReference type="ARBA" id="ARBA00022801"/>
    </source>
</evidence>
<accession>A0A5R9C529</accession>
<dbReference type="AlphaFoldDB" id="A0A5R9C529"/>
<reference evidence="6 7" key="1">
    <citation type="submission" date="2019-05" db="EMBL/GenBank/DDBJ databases">
        <title>The metagenome of a microbial culture collection derived from dairy environment covers the genomic content of the human microbiome.</title>
        <authorList>
            <person name="Roder T."/>
            <person name="Wuthrich D."/>
            <person name="Sattari Z."/>
            <person name="Von Ah U."/>
            <person name="Bar C."/>
            <person name="Ronchi F."/>
            <person name="Macpherson A.J."/>
            <person name="Ganal-Vonarburg S.C."/>
            <person name="Bruggmann R."/>
            <person name="Vergeres G."/>
        </authorList>
    </citation>
    <scope>NUCLEOTIDE SEQUENCE [LARGE SCALE GENOMIC DNA]</scope>
    <source>
        <strain evidence="6 7">FAM 24235</strain>
    </source>
</reference>
<evidence type="ECO:0000313" key="7">
    <source>
        <dbReference type="Proteomes" id="UP000307201"/>
    </source>
</evidence>
<comment type="similarity">
    <text evidence="5">Belongs to the creatininase superfamily.</text>
</comment>
<evidence type="ECO:0000256" key="2">
    <source>
        <dbReference type="ARBA" id="ARBA00022723"/>
    </source>
</evidence>
<dbReference type="EMBL" id="VBTE01000011">
    <property type="protein sequence ID" value="TLQ08034.1"/>
    <property type="molecule type" value="Genomic_DNA"/>
</dbReference>
<dbReference type="OrthoDB" id="9801445at2"/>
<dbReference type="GO" id="GO:0009231">
    <property type="term" value="P:riboflavin biosynthetic process"/>
    <property type="evidence" value="ECO:0007669"/>
    <property type="project" value="TreeGrafter"/>
</dbReference>
<gene>
    <name evidence="6" type="ORF">FEZ48_04995</name>
</gene>
<dbReference type="Gene3D" id="3.40.50.10310">
    <property type="entry name" value="Creatininase"/>
    <property type="match status" value="1"/>
</dbReference>
<protein>
    <submittedName>
        <fullName evidence="6">Creatininase family protein</fullName>
    </submittedName>
</protein>
<dbReference type="PANTHER" id="PTHR35005">
    <property type="entry name" value="3-DEHYDRO-SCYLLO-INOSOSE HYDROLASE"/>
    <property type="match status" value="1"/>
</dbReference>